<keyword evidence="2" id="KW-1133">Transmembrane helix</keyword>
<feature type="transmembrane region" description="Helical" evidence="2">
    <location>
        <begin position="598"/>
        <end position="619"/>
    </location>
</feature>
<comment type="caution">
    <text evidence="5">The sequence shown here is derived from an EMBL/GenBank/DDBJ whole genome shotgun (WGS) entry which is preliminary data.</text>
</comment>
<feature type="region of interest" description="Disordered" evidence="1">
    <location>
        <begin position="554"/>
        <end position="594"/>
    </location>
</feature>
<dbReference type="SUPFAM" id="SSF53300">
    <property type="entry name" value="vWA-like"/>
    <property type="match status" value="1"/>
</dbReference>
<accession>A0A507CIJ6</accession>
<feature type="compositionally biased region" description="Low complexity" evidence="1">
    <location>
        <begin position="569"/>
        <end position="594"/>
    </location>
</feature>
<dbReference type="Proteomes" id="UP000319731">
    <property type="component" value="Unassembled WGS sequence"/>
</dbReference>
<evidence type="ECO:0000313" key="5">
    <source>
        <dbReference type="EMBL" id="TPX38036.1"/>
    </source>
</evidence>
<keyword evidence="6" id="KW-1185">Reference proteome</keyword>
<feature type="region of interest" description="Disordered" evidence="1">
    <location>
        <begin position="425"/>
        <end position="454"/>
    </location>
</feature>
<evidence type="ECO:0000313" key="6">
    <source>
        <dbReference type="Proteomes" id="UP000319731"/>
    </source>
</evidence>
<keyword evidence="3" id="KW-0732">Signal</keyword>
<feature type="domain" description="VWFA" evidence="4">
    <location>
        <begin position="37"/>
        <end position="121"/>
    </location>
</feature>
<feature type="compositionally biased region" description="Polar residues" evidence="1">
    <location>
        <begin position="425"/>
        <end position="440"/>
    </location>
</feature>
<dbReference type="RefSeq" id="XP_031027751.1">
    <property type="nucleotide sequence ID" value="XM_031165971.1"/>
</dbReference>
<feature type="signal peptide" evidence="3">
    <location>
        <begin position="1"/>
        <end position="22"/>
    </location>
</feature>
<proteinExistence type="predicted"/>
<name>A0A507CIJ6_9FUNG</name>
<dbReference type="GeneID" id="42001268"/>
<evidence type="ECO:0000256" key="2">
    <source>
        <dbReference type="SAM" id="Phobius"/>
    </source>
</evidence>
<dbReference type="Gene3D" id="3.40.50.410">
    <property type="entry name" value="von Willebrand factor, type A domain"/>
    <property type="match status" value="1"/>
</dbReference>
<keyword evidence="2" id="KW-0812">Transmembrane</keyword>
<organism evidence="5 6">
    <name type="scientific">Synchytrium microbalum</name>
    <dbReference type="NCBI Taxonomy" id="1806994"/>
    <lineage>
        <taxon>Eukaryota</taxon>
        <taxon>Fungi</taxon>
        <taxon>Fungi incertae sedis</taxon>
        <taxon>Chytridiomycota</taxon>
        <taxon>Chytridiomycota incertae sedis</taxon>
        <taxon>Chytridiomycetes</taxon>
        <taxon>Synchytriales</taxon>
        <taxon>Synchytriaceae</taxon>
        <taxon>Synchytrium</taxon>
    </lineage>
</organism>
<feature type="chain" id="PRO_5021493396" description="VWFA domain-containing protein" evidence="3">
    <location>
        <begin position="23"/>
        <end position="680"/>
    </location>
</feature>
<evidence type="ECO:0000259" key="4">
    <source>
        <dbReference type="Pfam" id="PF13519"/>
    </source>
</evidence>
<dbReference type="Pfam" id="PF13519">
    <property type="entry name" value="VWA_2"/>
    <property type="match status" value="1"/>
</dbReference>
<evidence type="ECO:0000256" key="3">
    <source>
        <dbReference type="SAM" id="SignalP"/>
    </source>
</evidence>
<sequence>MLLRSIQRGAFLTLAFASSGLASIVCNSTNAPQPTEFVFVIDASGSMCPYITNVTAGVQTFANSLVAKHVDARFAVVAFGGSPTLLQPFTANATLLQAALASLNNCNYGGNEAGLEALRMVLPPKSGIDLISGCVNSAFTGASCNLTYRSGAAIQVIMATDEDSDIPTNVNYRQSDQVTQVTTMCASQQYTSKGNESDCDASNSFEPLFISPKYLYGLNYYVGGGGNIQTLYQWFRNSSAPLVLHNTYYKEINATADVVAASNAAIMLMMRPDENANRNGPISQFDSTSYYYNWMAPSGSANDSTHTAIAQYGHPYANVMGANYTNFNSTATLAALRARGLGSSFQAQVLARGGLAKLFSISDFISNINVVNNFFTQSIQVSTSCYTVTDPSPVQPSLTSAAPSIAPSTVVASPVRTSAAPSPVASTVTSAAPSPVASTLTSAAPSPVRTSAAPSPVASTLTSAAAASPVRSSAAPSPVASTLTSAVPSAAASPVHTSAAPSPAASTLTSAAPSAAPSAAASPVMASAAPSPMASAVVASAAPSVAASTIVASSAPSATPSPLDTNLTPVQPLSPVSSPVTASPSATPDSGSSSSNNIPIYASVGAVGAGAAAAAVFFVRRRSARQIPEGVSVGASMDGLQGDSHMNPLFATRQMMENPLYESSGSTQVLGGAFGSTDSV</sequence>
<dbReference type="OrthoDB" id="2160190at2759"/>
<evidence type="ECO:0000256" key="1">
    <source>
        <dbReference type="SAM" id="MobiDB-lite"/>
    </source>
</evidence>
<dbReference type="EMBL" id="QEAO01000001">
    <property type="protein sequence ID" value="TPX38036.1"/>
    <property type="molecule type" value="Genomic_DNA"/>
</dbReference>
<dbReference type="AlphaFoldDB" id="A0A507CIJ6"/>
<dbReference type="CDD" id="cd00198">
    <property type="entry name" value="vWFA"/>
    <property type="match status" value="1"/>
</dbReference>
<gene>
    <name evidence="5" type="ORF">SmJEL517_g00041</name>
</gene>
<protein>
    <recommendedName>
        <fullName evidence="4">VWFA domain-containing protein</fullName>
    </recommendedName>
</protein>
<dbReference type="InterPro" id="IPR002035">
    <property type="entry name" value="VWF_A"/>
</dbReference>
<reference evidence="5 6" key="1">
    <citation type="journal article" date="2019" name="Sci. Rep.">
        <title>Comparative genomics of chytrid fungi reveal insights into the obligate biotrophic and pathogenic lifestyle of Synchytrium endobioticum.</title>
        <authorList>
            <person name="van de Vossenberg B.T.L.H."/>
            <person name="Warris S."/>
            <person name="Nguyen H.D.T."/>
            <person name="van Gent-Pelzer M.P.E."/>
            <person name="Joly D.L."/>
            <person name="van de Geest H.C."/>
            <person name="Bonants P.J.M."/>
            <person name="Smith D.S."/>
            <person name="Levesque C.A."/>
            <person name="van der Lee T.A.J."/>
        </authorList>
    </citation>
    <scope>NUCLEOTIDE SEQUENCE [LARGE SCALE GENOMIC DNA]</scope>
    <source>
        <strain evidence="5 6">JEL517</strain>
    </source>
</reference>
<dbReference type="InterPro" id="IPR036465">
    <property type="entry name" value="vWFA_dom_sf"/>
</dbReference>
<dbReference type="STRING" id="1806994.A0A507CIJ6"/>
<keyword evidence="2" id="KW-0472">Membrane</keyword>
<feature type="compositionally biased region" description="Low complexity" evidence="1">
    <location>
        <begin position="441"/>
        <end position="454"/>
    </location>
</feature>